<dbReference type="SUPFAM" id="SSF63999">
    <property type="entry name" value="Thiamin pyrophosphokinase, catalytic domain"/>
    <property type="match status" value="1"/>
</dbReference>
<evidence type="ECO:0000259" key="7">
    <source>
        <dbReference type="Pfam" id="PF04265"/>
    </source>
</evidence>
<evidence type="ECO:0000256" key="4">
    <source>
        <dbReference type="ARBA" id="ARBA00022840"/>
    </source>
</evidence>
<keyword evidence="1" id="KW-0808">Transferase</keyword>
<evidence type="ECO:0000256" key="2">
    <source>
        <dbReference type="ARBA" id="ARBA00022741"/>
    </source>
</evidence>
<dbReference type="CDD" id="cd07995">
    <property type="entry name" value="TPK"/>
    <property type="match status" value="1"/>
</dbReference>
<evidence type="ECO:0000313" key="8">
    <source>
        <dbReference type="EMBL" id="PZX51622.1"/>
    </source>
</evidence>
<dbReference type="GO" id="GO:0006772">
    <property type="term" value="P:thiamine metabolic process"/>
    <property type="evidence" value="ECO:0007669"/>
    <property type="project" value="UniProtKB-UniRule"/>
</dbReference>
<dbReference type="InterPro" id="IPR053149">
    <property type="entry name" value="TPK"/>
</dbReference>
<reference evidence="8 9" key="1">
    <citation type="submission" date="2018-06" db="EMBL/GenBank/DDBJ databases">
        <title>Genomic Encyclopedia of Archaeal and Bacterial Type Strains, Phase II (KMG-II): from individual species to whole genera.</title>
        <authorList>
            <person name="Goeker M."/>
        </authorList>
    </citation>
    <scope>NUCLEOTIDE SEQUENCE [LARGE SCALE GENOMIC DNA]</scope>
    <source>
        <strain evidence="8 9">DSM 18774</strain>
    </source>
</reference>
<dbReference type="Proteomes" id="UP000249538">
    <property type="component" value="Unassembled WGS sequence"/>
</dbReference>
<name>A0A2W7SLQ3_9RHOB</name>
<feature type="domain" description="Thiamin pyrophosphokinase thiamin-binding" evidence="7">
    <location>
        <begin position="154"/>
        <end position="197"/>
    </location>
</feature>
<dbReference type="SUPFAM" id="SSF63862">
    <property type="entry name" value="Thiamin pyrophosphokinase, substrate-binding domain"/>
    <property type="match status" value="1"/>
</dbReference>
<dbReference type="InterPro" id="IPR036371">
    <property type="entry name" value="TPK_B1-bd_sf"/>
</dbReference>
<dbReference type="InterPro" id="IPR007373">
    <property type="entry name" value="Thiamin_PyroPKinase_B1-bd"/>
</dbReference>
<dbReference type="InterPro" id="IPR036759">
    <property type="entry name" value="TPK_catalytic_sf"/>
</dbReference>
<evidence type="ECO:0000313" key="9">
    <source>
        <dbReference type="Proteomes" id="UP000249538"/>
    </source>
</evidence>
<dbReference type="NCBIfam" id="TIGR01378">
    <property type="entry name" value="thi_PPkinase"/>
    <property type="match status" value="1"/>
</dbReference>
<protein>
    <recommendedName>
        <fullName evidence="5">Thiamine diphosphokinase</fullName>
        <ecNumber evidence="5">2.7.6.2</ecNumber>
    </recommendedName>
</protein>
<gene>
    <name evidence="8" type="ORF">LX76_02972</name>
</gene>
<feature type="domain" description="Thiamin pyrophosphokinase catalytic" evidence="6">
    <location>
        <begin position="35"/>
        <end position="125"/>
    </location>
</feature>
<evidence type="ECO:0000259" key="6">
    <source>
        <dbReference type="Pfam" id="PF04263"/>
    </source>
</evidence>
<sequence>MKNSICMNQPIVQSSGGVTLIAGGPVTRRDLRFALARAPLLVAADGGGDRALALGHVPEAVIGDLDSLSEAGRAVLGQRVHHLPDQDSTDFDKCLRSIDAPFVLALGVAGARIDHGLAVMNGLVRRADRLCLLIGPEDVVFAAPPEMRLRMAVGERFSLFPLAPVTGRSEGLRWPIDGLDFAPDGVIGTSNEVSAPEVRLCLDGPGMLVMLPRRRLDAVLSALAPGGRGPAPRRARGR</sequence>
<dbReference type="GO" id="GO:0004788">
    <property type="term" value="F:thiamine diphosphokinase activity"/>
    <property type="evidence" value="ECO:0007669"/>
    <property type="project" value="UniProtKB-UniRule"/>
</dbReference>
<dbReference type="GO" id="GO:0030975">
    <property type="term" value="F:thiamine binding"/>
    <property type="evidence" value="ECO:0007669"/>
    <property type="project" value="InterPro"/>
</dbReference>
<dbReference type="InterPro" id="IPR006282">
    <property type="entry name" value="Thi_PPkinase"/>
</dbReference>
<dbReference type="GO" id="GO:0005524">
    <property type="term" value="F:ATP binding"/>
    <property type="evidence" value="ECO:0007669"/>
    <property type="project" value="UniProtKB-KW"/>
</dbReference>
<dbReference type="InterPro" id="IPR007371">
    <property type="entry name" value="TPK_catalytic"/>
</dbReference>
<keyword evidence="2" id="KW-0547">Nucleotide-binding</keyword>
<keyword evidence="4" id="KW-0067">ATP-binding</keyword>
<dbReference type="EC" id="2.7.6.2" evidence="5"/>
<keyword evidence="3 8" id="KW-0418">Kinase</keyword>
<dbReference type="GO" id="GO:0016301">
    <property type="term" value="F:kinase activity"/>
    <property type="evidence" value="ECO:0007669"/>
    <property type="project" value="UniProtKB-KW"/>
</dbReference>
<accession>A0A2W7SLQ3</accession>
<organism evidence="8 9">
    <name type="scientific">Cereibacter changlensis</name>
    <dbReference type="NCBI Taxonomy" id="402884"/>
    <lineage>
        <taxon>Bacteria</taxon>
        <taxon>Pseudomonadati</taxon>
        <taxon>Pseudomonadota</taxon>
        <taxon>Alphaproteobacteria</taxon>
        <taxon>Rhodobacterales</taxon>
        <taxon>Paracoccaceae</taxon>
        <taxon>Cereibacter</taxon>
    </lineage>
</organism>
<evidence type="ECO:0000256" key="3">
    <source>
        <dbReference type="ARBA" id="ARBA00022777"/>
    </source>
</evidence>
<dbReference type="EMBL" id="QKZS01000009">
    <property type="protein sequence ID" value="PZX51622.1"/>
    <property type="molecule type" value="Genomic_DNA"/>
</dbReference>
<dbReference type="PANTHER" id="PTHR41299">
    <property type="entry name" value="THIAMINE PYROPHOSPHOKINASE"/>
    <property type="match status" value="1"/>
</dbReference>
<dbReference type="GO" id="GO:0009229">
    <property type="term" value="P:thiamine diphosphate biosynthetic process"/>
    <property type="evidence" value="ECO:0007669"/>
    <property type="project" value="InterPro"/>
</dbReference>
<evidence type="ECO:0000256" key="1">
    <source>
        <dbReference type="ARBA" id="ARBA00022679"/>
    </source>
</evidence>
<comment type="caution">
    <text evidence="8">The sequence shown here is derived from an EMBL/GenBank/DDBJ whole genome shotgun (WGS) entry which is preliminary data.</text>
</comment>
<dbReference type="Pfam" id="PF04265">
    <property type="entry name" value="TPK_B1_binding"/>
    <property type="match status" value="1"/>
</dbReference>
<dbReference type="Gene3D" id="3.40.50.10240">
    <property type="entry name" value="Thiamin pyrophosphokinase, catalytic domain"/>
    <property type="match status" value="1"/>
</dbReference>
<proteinExistence type="predicted"/>
<dbReference type="PANTHER" id="PTHR41299:SF1">
    <property type="entry name" value="THIAMINE PYROPHOSPHOKINASE"/>
    <property type="match status" value="1"/>
</dbReference>
<dbReference type="AlphaFoldDB" id="A0A2W7SLQ3"/>
<dbReference type="Pfam" id="PF04263">
    <property type="entry name" value="TPK_catalytic"/>
    <property type="match status" value="1"/>
</dbReference>
<evidence type="ECO:0000256" key="5">
    <source>
        <dbReference type="NCBIfam" id="TIGR01378"/>
    </source>
</evidence>